<dbReference type="AlphaFoldDB" id="A0A9P0H8R1"/>
<evidence type="ECO:0000313" key="3">
    <source>
        <dbReference type="Proteomes" id="UP001152798"/>
    </source>
</evidence>
<evidence type="ECO:0000313" key="2">
    <source>
        <dbReference type="EMBL" id="CAH1397486.1"/>
    </source>
</evidence>
<sequence>MILQLVLTLRYALVNPSKAVRWSVAYCSSVGASFMWGAERQSSVKDSSGYFLRIDIDLNGHRLKEEANRRARGASMNRLCANIGRFDIPKPREPNHSCRVCHRGRRGYRGWRLLRWELSIALLRPELSRTRRRRCHAAEPSTSCLLHPVPIVAAEAVAALDFPKAGFRSSSQGQANSAVAAKEHPIVHLCLGLALRKP</sequence>
<keyword evidence="1" id="KW-0732">Signal</keyword>
<name>A0A9P0H8R1_NEZVI</name>
<accession>A0A9P0H8R1</accession>
<feature type="signal peptide" evidence="1">
    <location>
        <begin position="1"/>
        <end position="19"/>
    </location>
</feature>
<proteinExistence type="predicted"/>
<feature type="chain" id="PRO_5040415210" description="Neuropeptide" evidence="1">
    <location>
        <begin position="20"/>
        <end position="198"/>
    </location>
</feature>
<evidence type="ECO:0008006" key="4">
    <source>
        <dbReference type="Google" id="ProtNLM"/>
    </source>
</evidence>
<organism evidence="2 3">
    <name type="scientific">Nezara viridula</name>
    <name type="common">Southern green stink bug</name>
    <name type="synonym">Cimex viridulus</name>
    <dbReference type="NCBI Taxonomy" id="85310"/>
    <lineage>
        <taxon>Eukaryota</taxon>
        <taxon>Metazoa</taxon>
        <taxon>Ecdysozoa</taxon>
        <taxon>Arthropoda</taxon>
        <taxon>Hexapoda</taxon>
        <taxon>Insecta</taxon>
        <taxon>Pterygota</taxon>
        <taxon>Neoptera</taxon>
        <taxon>Paraneoptera</taxon>
        <taxon>Hemiptera</taxon>
        <taxon>Heteroptera</taxon>
        <taxon>Panheteroptera</taxon>
        <taxon>Pentatomomorpha</taxon>
        <taxon>Pentatomoidea</taxon>
        <taxon>Pentatomidae</taxon>
        <taxon>Pentatominae</taxon>
        <taxon>Nezara</taxon>
    </lineage>
</organism>
<keyword evidence="3" id="KW-1185">Reference proteome</keyword>
<protein>
    <recommendedName>
        <fullName evidence="4">Neuropeptide</fullName>
    </recommendedName>
</protein>
<dbReference type="Proteomes" id="UP001152798">
    <property type="component" value="Chromosome 3"/>
</dbReference>
<gene>
    <name evidence="2" type="ORF">NEZAVI_LOCUS7304</name>
</gene>
<reference evidence="2" key="1">
    <citation type="submission" date="2022-01" db="EMBL/GenBank/DDBJ databases">
        <authorList>
            <person name="King R."/>
        </authorList>
    </citation>
    <scope>NUCLEOTIDE SEQUENCE</scope>
</reference>
<dbReference type="EMBL" id="OV725079">
    <property type="protein sequence ID" value="CAH1397486.1"/>
    <property type="molecule type" value="Genomic_DNA"/>
</dbReference>
<evidence type="ECO:0000256" key="1">
    <source>
        <dbReference type="SAM" id="SignalP"/>
    </source>
</evidence>